<dbReference type="GO" id="GO:0004674">
    <property type="term" value="F:protein serine/threonine kinase activity"/>
    <property type="evidence" value="ECO:0007669"/>
    <property type="project" value="UniProtKB-KW"/>
</dbReference>
<dbReference type="InterPro" id="IPR013210">
    <property type="entry name" value="LRR_N_plant-typ"/>
</dbReference>
<dbReference type="InterPro" id="IPR003591">
    <property type="entry name" value="Leu-rich_rpt_typical-subtyp"/>
</dbReference>
<dbReference type="InterPro" id="IPR000719">
    <property type="entry name" value="Prot_kinase_dom"/>
</dbReference>
<keyword evidence="14" id="KW-0418">Kinase</keyword>
<dbReference type="Pfam" id="PF00560">
    <property type="entry name" value="LRR_1"/>
    <property type="match status" value="11"/>
</dbReference>
<keyword evidence="7" id="KW-0597">Phosphoprotein</keyword>
<comment type="catalytic activity">
    <reaction evidence="20">
        <text>L-threonyl-[protein] + ATP = O-phospho-L-threonyl-[protein] + ADP + H(+)</text>
        <dbReference type="Rhea" id="RHEA:46608"/>
        <dbReference type="Rhea" id="RHEA-COMP:11060"/>
        <dbReference type="Rhea" id="RHEA-COMP:11605"/>
        <dbReference type="ChEBI" id="CHEBI:15378"/>
        <dbReference type="ChEBI" id="CHEBI:30013"/>
        <dbReference type="ChEBI" id="CHEBI:30616"/>
        <dbReference type="ChEBI" id="CHEBI:61977"/>
        <dbReference type="ChEBI" id="CHEBI:456216"/>
        <dbReference type="EC" id="2.7.11.1"/>
    </reaction>
</comment>
<comment type="similarity">
    <text evidence="3">Belongs to the protein kinase superfamily. Ser/Thr protein kinase family.</text>
</comment>
<feature type="transmembrane region" description="Helical" evidence="23">
    <location>
        <begin position="657"/>
        <end position="680"/>
    </location>
</feature>
<evidence type="ECO:0000313" key="26">
    <source>
        <dbReference type="EMBL" id="OAY60543.1"/>
    </source>
</evidence>
<feature type="signal peptide" evidence="24">
    <location>
        <begin position="1"/>
        <end position="36"/>
    </location>
</feature>
<evidence type="ECO:0000256" key="23">
    <source>
        <dbReference type="SAM" id="Phobius"/>
    </source>
</evidence>
<evidence type="ECO:0000259" key="25">
    <source>
        <dbReference type="PROSITE" id="PS50011"/>
    </source>
</evidence>
<dbReference type="Pfam" id="PF08263">
    <property type="entry name" value="LRRNT_2"/>
    <property type="match status" value="1"/>
</dbReference>
<dbReference type="Gene3D" id="3.80.10.10">
    <property type="entry name" value="Ribonuclease Inhibitor"/>
    <property type="match status" value="4"/>
</dbReference>
<evidence type="ECO:0000256" key="10">
    <source>
        <dbReference type="ARBA" id="ARBA00022692"/>
    </source>
</evidence>
<evidence type="ECO:0000256" key="16">
    <source>
        <dbReference type="ARBA" id="ARBA00022989"/>
    </source>
</evidence>
<comment type="subcellular location">
    <subcellularLocation>
        <location evidence="1">Cell membrane</location>
        <topology evidence="1">Single-pass membrane protein</topology>
    </subcellularLocation>
    <subcellularLocation>
        <location evidence="2">Membrane</location>
        <topology evidence="2">Single-pass type I membrane protein</topology>
    </subcellularLocation>
</comment>
<feature type="domain" description="Protein kinase" evidence="25">
    <location>
        <begin position="711"/>
        <end position="1004"/>
    </location>
</feature>
<dbReference type="PANTHER" id="PTHR48056:SF89">
    <property type="entry name" value="OS06G0585982 PROTEIN"/>
    <property type="match status" value="1"/>
</dbReference>
<keyword evidence="15 22" id="KW-0067">ATP-binding</keyword>
<evidence type="ECO:0000256" key="17">
    <source>
        <dbReference type="ARBA" id="ARBA00023136"/>
    </source>
</evidence>
<evidence type="ECO:0000256" key="7">
    <source>
        <dbReference type="ARBA" id="ARBA00022553"/>
    </source>
</evidence>
<evidence type="ECO:0000256" key="2">
    <source>
        <dbReference type="ARBA" id="ARBA00004479"/>
    </source>
</evidence>
<accession>A0A2C9WLC2</accession>
<dbReference type="Pfam" id="PF00069">
    <property type="entry name" value="Pkinase"/>
    <property type="match status" value="1"/>
</dbReference>
<dbReference type="EMBL" id="CM004387">
    <property type="protein sequence ID" value="OAY60543.1"/>
    <property type="molecule type" value="Genomic_DNA"/>
</dbReference>
<feature type="binding site" evidence="22">
    <location>
        <position position="740"/>
    </location>
    <ligand>
        <name>ATP</name>
        <dbReference type="ChEBI" id="CHEBI:30616"/>
    </ligand>
</feature>
<evidence type="ECO:0000256" key="12">
    <source>
        <dbReference type="ARBA" id="ARBA00022737"/>
    </source>
</evidence>
<dbReference type="FunFam" id="3.80.10.10:FF:000095">
    <property type="entry name" value="LRR receptor-like serine/threonine-protein kinase GSO1"/>
    <property type="match status" value="1"/>
</dbReference>
<dbReference type="PROSITE" id="PS00108">
    <property type="entry name" value="PROTEIN_KINASE_ST"/>
    <property type="match status" value="1"/>
</dbReference>
<comment type="caution">
    <text evidence="26">The sequence shown here is derived from an EMBL/GenBank/DDBJ whole genome shotgun (WGS) entry which is preliminary data.</text>
</comment>
<keyword evidence="13 22" id="KW-0547">Nucleotide-binding</keyword>
<keyword evidence="9" id="KW-0808">Transferase</keyword>
<dbReference type="InterPro" id="IPR008271">
    <property type="entry name" value="Ser/Thr_kinase_AS"/>
</dbReference>
<evidence type="ECO:0000256" key="5">
    <source>
        <dbReference type="ARBA" id="ARBA00022475"/>
    </source>
</evidence>
<dbReference type="PROSITE" id="PS00107">
    <property type="entry name" value="PROTEIN_KINASE_ATP"/>
    <property type="match status" value="1"/>
</dbReference>
<dbReference type="Gramene" id="Manes.01G120300.1.v8.1">
    <property type="protein sequence ID" value="Manes.01G120300.1.v8.1.CDS"/>
    <property type="gene ID" value="Manes.01G120300.v8.1"/>
</dbReference>
<dbReference type="CDD" id="cd14066">
    <property type="entry name" value="STKc_IRAK"/>
    <property type="match status" value="1"/>
</dbReference>
<evidence type="ECO:0000256" key="3">
    <source>
        <dbReference type="ARBA" id="ARBA00008684"/>
    </source>
</evidence>
<evidence type="ECO:0000256" key="18">
    <source>
        <dbReference type="ARBA" id="ARBA00023170"/>
    </source>
</evidence>
<keyword evidence="8" id="KW-0433">Leucine-rich repeat</keyword>
<evidence type="ECO:0000256" key="13">
    <source>
        <dbReference type="ARBA" id="ARBA00022741"/>
    </source>
</evidence>
<keyword evidence="6" id="KW-0723">Serine/threonine-protein kinase</keyword>
<dbReference type="SUPFAM" id="SSF52058">
    <property type="entry name" value="L domain-like"/>
    <property type="match status" value="2"/>
</dbReference>
<dbReference type="FunFam" id="3.80.10.10:FF:000288">
    <property type="entry name" value="LRR receptor-like serine/threonine-protein kinase EFR"/>
    <property type="match status" value="1"/>
</dbReference>
<evidence type="ECO:0000256" key="14">
    <source>
        <dbReference type="ARBA" id="ARBA00022777"/>
    </source>
</evidence>
<evidence type="ECO:0000256" key="6">
    <source>
        <dbReference type="ARBA" id="ARBA00022527"/>
    </source>
</evidence>
<evidence type="ECO:0000256" key="11">
    <source>
        <dbReference type="ARBA" id="ARBA00022729"/>
    </source>
</evidence>
<keyword evidence="17 23" id="KW-0472">Membrane</keyword>
<dbReference type="GO" id="GO:0005886">
    <property type="term" value="C:plasma membrane"/>
    <property type="evidence" value="ECO:0007669"/>
    <property type="project" value="UniProtKB-SubCell"/>
</dbReference>
<dbReference type="InterPro" id="IPR001611">
    <property type="entry name" value="Leu-rich_rpt"/>
</dbReference>
<name>A0A2C9WLC2_MANES</name>
<reference evidence="27" key="1">
    <citation type="journal article" date="2016" name="Nat. Biotechnol.">
        <title>Sequencing wild and cultivated cassava and related species reveals extensive interspecific hybridization and genetic diversity.</title>
        <authorList>
            <person name="Bredeson J.V."/>
            <person name="Lyons J.B."/>
            <person name="Prochnik S.E."/>
            <person name="Wu G.A."/>
            <person name="Ha C.M."/>
            <person name="Edsinger-Gonzales E."/>
            <person name="Grimwood J."/>
            <person name="Schmutz J."/>
            <person name="Rabbi I.Y."/>
            <person name="Egesi C."/>
            <person name="Nauluvula P."/>
            <person name="Lebot V."/>
            <person name="Ndunguru J."/>
            <person name="Mkamilo G."/>
            <person name="Bart R.S."/>
            <person name="Setter T.L."/>
            <person name="Gleadow R.M."/>
            <person name="Kulakow P."/>
            <person name="Ferguson M.E."/>
            <person name="Rounsley S."/>
            <person name="Rokhsar D.S."/>
        </authorList>
    </citation>
    <scope>NUCLEOTIDE SEQUENCE [LARGE SCALE GENOMIC DNA]</scope>
    <source>
        <strain evidence="27">cv. AM560-2</strain>
    </source>
</reference>
<evidence type="ECO:0000313" key="27">
    <source>
        <dbReference type="Proteomes" id="UP000091857"/>
    </source>
</evidence>
<keyword evidence="27" id="KW-1185">Reference proteome</keyword>
<organism evidence="26 27">
    <name type="scientific">Manihot esculenta</name>
    <name type="common">Cassava</name>
    <name type="synonym">Jatropha manihot</name>
    <dbReference type="NCBI Taxonomy" id="3983"/>
    <lineage>
        <taxon>Eukaryota</taxon>
        <taxon>Viridiplantae</taxon>
        <taxon>Streptophyta</taxon>
        <taxon>Embryophyta</taxon>
        <taxon>Tracheophyta</taxon>
        <taxon>Spermatophyta</taxon>
        <taxon>Magnoliopsida</taxon>
        <taxon>eudicotyledons</taxon>
        <taxon>Gunneridae</taxon>
        <taxon>Pentapetalae</taxon>
        <taxon>rosids</taxon>
        <taxon>fabids</taxon>
        <taxon>Malpighiales</taxon>
        <taxon>Euphorbiaceae</taxon>
        <taxon>Crotonoideae</taxon>
        <taxon>Manihoteae</taxon>
        <taxon>Manihot</taxon>
    </lineage>
</organism>
<keyword evidence="16 23" id="KW-1133">Transmembrane helix</keyword>
<evidence type="ECO:0000256" key="24">
    <source>
        <dbReference type="SAM" id="SignalP"/>
    </source>
</evidence>
<dbReference type="InterPro" id="IPR032675">
    <property type="entry name" value="LRR_dom_sf"/>
</dbReference>
<dbReference type="Proteomes" id="UP000091857">
    <property type="component" value="Chromosome 1"/>
</dbReference>
<keyword evidence="11 24" id="KW-0732">Signal</keyword>
<evidence type="ECO:0000256" key="21">
    <source>
        <dbReference type="ARBA" id="ARBA00048679"/>
    </source>
</evidence>
<dbReference type="EC" id="2.7.11.1" evidence="4"/>
<dbReference type="PROSITE" id="PS50011">
    <property type="entry name" value="PROTEIN_KINASE_DOM"/>
    <property type="match status" value="1"/>
</dbReference>
<dbReference type="GO" id="GO:0005524">
    <property type="term" value="F:ATP binding"/>
    <property type="evidence" value="ECO:0007669"/>
    <property type="project" value="UniProtKB-UniRule"/>
</dbReference>
<evidence type="ECO:0000256" key="15">
    <source>
        <dbReference type="ARBA" id="ARBA00022840"/>
    </source>
</evidence>
<dbReference type="SMART" id="SM00369">
    <property type="entry name" value="LRR_TYP"/>
    <property type="match status" value="7"/>
</dbReference>
<evidence type="ECO:0000256" key="22">
    <source>
        <dbReference type="PROSITE-ProRule" id="PRU10141"/>
    </source>
</evidence>
<keyword evidence="10 23" id="KW-0812">Transmembrane</keyword>
<feature type="chain" id="PRO_5012067447" description="non-specific serine/threonine protein kinase" evidence="24">
    <location>
        <begin position="37"/>
        <end position="1011"/>
    </location>
</feature>
<proteinExistence type="inferred from homology"/>
<gene>
    <name evidence="26" type="ORF">MANES_01G120300v8</name>
</gene>
<dbReference type="PANTHER" id="PTHR48056">
    <property type="entry name" value="LRR RECEPTOR-LIKE SERINE/THREONINE-PROTEIN KINASE-RELATED"/>
    <property type="match status" value="1"/>
</dbReference>
<evidence type="ECO:0000256" key="19">
    <source>
        <dbReference type="ARBA" id="ARBA00023180"/>
    </source>
</evidence>
<evidence type="ECO:0000256" key="8">
    <source>
        <dbReference type="ARBA" id="ARBA00022614"/>
    </source>
</evidence>
<comment type="catalytic activity">
    <reaction evidence="21">
        <text>L-seryl-[protein] + ATP = O-phospho-L-seryl-[protein] + ADP + H(+)</text>
        <dbReference type="Rhea" id="RHEA:17989"/>
        <dbReference type="Rhea" id="RHEA-COMP:9863"/>
        <dbReference type="Rhea" id="RHEA-COMP:11604"/>
        <dbReference type="ChEBI" id="CHEBI:15378"/>
        <dbReference type="ChEBI" id="CHEBI:29999"/>
        <dbReference type="ChEBI" id="CHEBI:30616"/>
        <dbReference type="ChEBI" id="CHEBI:83421"/>
        <dbReference type="ChEBI" id="CHEBI:456216"/>
        <dbReference type="EC" id="2.7.11.1"/>
    </reaction>
</comment>
<keyword evidence="5" id="KW-1003">Cell membrane</keyword>
<dbReference type="Gene3D" id="1.10.510.10">
    <property type="entry name" value="Transferase(Phosphotransferase) domain 1"/>
    <property type="match status" value="1"/>
</dbReference>
<keyword evidence="18" id="KW-0675">Receptor</keyword>
<dbReference type="InterPro" id="IPR017441">
    <property type="entry name" value="Protein_kinase_ATP_BS"/>
</dbReference>
<dbReference type="Gene3D" id="3.30.200.20">
    <property type="entry name" value="Phosphorylase Kinase, domain 1"/>
    <property type="match status" value="1"/>
</dbReference>
<keyword evidence="19" id="KW-0325">Glycoprotein</keyword>
<evidence type="ECO:0000256" key="20">
    <source>
        <dbReference type="ARBA" id="ARBA00047899"/>
    </source>
</evidence>
<dbReference type="AlphaFoldDB" id="A0A2C9WLC2"/>
<dbReference type="InterPro" id="IPR011009">
    <property type="entry name" value="Kinase-like_dom_sf"/>
</dbReference>
<evidence type="ECO:0000256" key="9">
    <source>
        <dbReference type="ARBA" id="ARBA00022679"/>
    </source>
</evidence>
<evidence type="ECO:0000256" key="1">
    <source>
        <dbReference type="ARBA" id="ARBA00004162"/>
    </source>
</evidence>
<sequence>MCTHHLNPLAILSSFCFHIVALLMCMILITSTTVTASEIDRVALLEFKAKIEDDPSGVFNSWNDTTHFCQWHGVTCGRRHQRVTALELISLKLSGSISPHIGNLSFLRDLRLYDNNFIGEIPPQIASLRRLERLDLANNSLGGEFPPNISSCSNLILIQCSNNNLGGVLPVEISSLLKLQRLSLSNNHFTGTIPPSFGNMSSLDALILYQNNLSGNIPSTLGQLRNLTIFALSQNRFSGLIPNSIFNLSLVRVLDIGSNYQIQGTLPPDLGISLPNLYFFSISRNQFTGTIPNSISNASNLEVLQLDENQFSGRVPSLEKIQRLRWITVFTNNLGSGKDDDLTFLSSLVNTTTLEAIQIGVNNFGGQLPEQISNFSRKLWHLSFDQNQIVGSLPIGIENLINLNSFQASDNKLSGSIPSSIARLQNLNMLYLFGNRFSGSIPSSIGNLTRLLSLRLRGNNLHGSIPSSLAKCQNLLELDLSLNNFSGAIPAEIMDLSTLSIVLDLSYNRLSGFLPQQVQNLRNLGYLDVSNNMLSGEIPNSLGNCIRLENLYMESNFFQGNIPSSLSSLKGLQGLDLSRNNFSGQIPEFLGRVQMLQVLNLSYNNFEGMVPTEGIFKNATATLVMGNRGLCGGIAELQLPKCSFDKPKKRINLRTKMVISIISLLLGITTVLTCLSFWWLRKRKGKCTSEESGNMLLEVSYHSILRATNEFSSANLIGTGSFGSVYKGILDGQGTVVAIKVLNLMRQGASRSFIAECEALRNVRHRNLVKILTVCSSIDFQGNDFKALVYEYMVNGSLEEWLHPSPMLDEQPKCLNLLQRLSIAIDVACALEYLHHFCQIPIVHCDLKPSNVLLDDKMTAHVGDFGLAKLISESNFQSPMNQTNSIGVRGTIGYIPPEYGVGSEVSTYGDTYSYGILLLEIFTGKKPTDDIFGEGLNLIDFVKRALHEDSMQIVDPNLLDDKKNNNSISNECLISIFDIGISCSAELPHERMNVRDVVARLSTIRIKLQGV</sequence>
<dbReference type="FunFam" id="3.30.200.20:FF:000432">
    <property type="entry name" value="LRR receptor-like serine/threonine-protein kinase EFR"/>
    <property type="match status" value="1"/>
</dbReference>
<dbReference type="FunFam" id="1.10.510.10:FF:000358">
    <property type="entry name" value="Putative leucine-rich repeat receptor-like serine/threonine-protein kinase"/>
    <property type="match status" value="1"/>
</dbReference>
<dbReference type="SMART" id="SM00220">
    <property type="entry name" value="S_TKc"/>
    <property type="match status" value="1"/>
</dbReference>
<evidence type="ECO:0000256" key="4">
    <source>
        <dbReference type="ARBA" id="ARBA00012513"/>
    </source>
</evidence>
<keyword evidence="12" id="KW-0677">Repeat</keyword>
<dbReference type="SUPFAM" id="SSF56112">
    <property type="entry name" value="Protein kinase-like (PK-like)"/>
    <property type="match status" value="1"/>
</dbReference>
<protein>
    <recommendedName>
        <fullName evidence="4">non-specific serine/threonine protein kinase</fullName>
        <ecNumber evidence="4">2.7.11.1</ecNumber>
    </recommendedName>
</protein>
<dbReference type="InterPro" id="IPR050647">
    <property type="entry name" value="Plant_LRR-RLKs"/>
</dbReference>